<reference evidence="2 3" key="1">
    <citation type="submission" date="2020-02" db="EMBL/GenBank/DDBJ databases">
        <authorList>
            <person name="Ferguson B K."/>
        </authorList>
    </citation>
    <scope>NUCLEOTIDE SEQUENCE [LARGE SCALE GENOMIC DNA]</scope>
</reference>
<gene>
    <name evidence="2" type="ORF">TBRA_LOCUS3087</name>
</gene>
<feature type="region of interest" description="Disordered" evidence="1">
    <location>
        <begin position="68"/>
        <end position="102"/>
    </location>
</feature>
<evidence type="ECO:0000313" key="3">
    <source>
        <dbReference type="Proteomes" id="UP000479190"/>
    </source>
</evidence>
<dbReference type="Proteomes" id="UP000479190">
    <property type="component" value="Unassembled WGS sequence"/>
</dbReference>
<evidence type="ECO:0000313" key="2">
    <source>
        <dbReference type="EMBL" id="CAB0031107.1"/>
    </source>
</evidence>
<sequence>MRSCISRIRVICVTPGVPGENTRRWVLVTLGKSAALLRKVQEVCSAQELTSEMRAAARRAVLYSAARTARDGGSSGGSGEPLLESRPRSGADPSEAEKRRRSAELGVTYNESHCNWRVQPLGFKVCCDRVYFRKVLWLGYGFGFLDSVYNLTADAGVANPMHGCTTCSR</sequence>
<name>A0A6H5I5R7_9HYME</name>
<dbReference type="AlphaFoldDB" id="A0A6H5I5R7"/>
<evidence type="ECO:0000256" key="1">
    <source>
        <dbReference type="SAM" id="MobiDB-lite"/>
    </source>
</evidence>
<organism evidence="2 3">
    <name type="scientific">Trichogramma brassicae</name>
    <dbReference type="NCBI Taxonomy" id="86971"/>
    <lineage>
        <taxon>Eukaryota</taxon>
        <taxon>Metazoa</taxon>
        <taxon>Ecdysozoa</taxon>
        <taxon>Arthropoda</taxon>
        <taxon>Hexapoda</taxon>
        <taxon>Insecta</taxon>
        <taxon>Pterygota</taxon>
        <taxon>Neoptera</taxon>
        <taxon>Endopterygota</taxon>
        <taxon>Hymenoptera</taxon>
        <taxon>Apocrita</taxon>
        <taxon>Proctotrupomorpha</taxon>
        <taxon>Chalcidoidea</taxon>
        <taxon>Trichogrammatidae</taxon>
        <taxon>Trichogramma</taxon>
    </lineage>
</organism>
<keyword evidence="3" id="KW-1185">Reference proteome</keyword>
<accession>A0A6H5I5R7</accession>
<feature type="non-terminal residue" evidence="2">
    <location>
        <position position="169"/>
    </location>
</feature>
<proteinExistence type="predicted"/>
<protein>
    <submittedName>
        <fullName evidence="2">Uncharacterized protein</fullName>
    </submittedName>
</protein>
<dbReference type="EMBL" id="CADCXV010000633">
    <property type="protein sequence ID" value="CAB0031107.1"/>
    <property type="molecule type" value="Genomic_DNA"/>
</dbReference>